<sequence length="121" mass="13003">MIGIGVDLVDIDRFRRSLERTPSLRDRLFRPAERAYADAHVDPAGRYAVRFAAKEAALKALGLGLGGMAMFDIEVVREGLGPPALVLHGAAAEVAMEAGVRRWLVTMSHTGHLAQATVVAL</sequence>
<accession>A0A381QNC7</accession>
<evidence type="ECO:0000313" key="9">
    <source>
        <dbReference type="EMBL" id="SUZ80852.1"/>
    </source>
</evidence>
<organism evidence="9">
    <name type="scientific">marine metagenome</name>
    <dbReference type="NCBI Taxonomy" id="408172"/>
    <lineage>
        <taxon>unclassified sequences</taxon>
        <taxon>metagenomes</taxon>
        <taxon>ecological metagenomes</taxon>
    </lineage>
</organism>
<keyword evidence="7" id="KW-0275">Fatty acid biosynthesis</keyword>
<keyword evidence="6" id="KW-0443">Lipid metabolism</keyword>
<protein>
    <recommendedName>
        <fullName evidence="8">4'-phosphopantetheinyl transferase domain-containing protein</fullName>
    </recommendedName>
</protein>
<dbReference type="GO" id="GO:0006633">
    <property type="term" value="P:fatty acid biosynthetic process"/>
    <property type="evidence" value="ECO:0007669"/>
    <property type="project" value="UniProtKB-KW"/>
</dbReference>
<keyword evidence="1" id="KW-0444">Lipid biosynthesis</keyword>
<dbReference type="InterPro" id="IPR004568">
    <property type="entry name" value="Ppantetheine-prot_Trfase_dom"/>
</dbReference>
<dbReference type="NCBIfam" id="TIGR00556">
    <property type="entry name" value="pantethn_trn"/>
    <property type="match status" value="1"/>
</dbReference>
<dbReference type="SUPFAM" id="SSF56214">
    <property type="entry name" value="4'-phosphopantetheinyl transferase"/>
    <property type="match status" value="1"/>
</dbReference>
<evidence type="ECO:0000256" key="3">
    <source>
        <dbReference type="ARBA" id="ARBA00022723"/>
    </source>
</evidence>
<dbReference type="AlphaFoldDB" id="A0A381QNC7"/>
<dbReference type="Pfam" id="PF01648">
    <property type="entry name" value="ACPS"/>
    <property type="match status" value="1"/>
</dbReference>
<evidence type="ECO:0000259" key="8">
    <source>
        <dbReference type="Pfam" id="PF01648"/>
    </source>
</evidence>
<dbReference type="GO" id="GO:0008897">
    <property type="term" value="F:holo-[acyl-carrier-protein] synthase activity"/>
    <property type="evidence" value="ECO:0007669"/>
    <property type="project" value="InterPro"/>
</dbReference>
<evidence type="ECO:0000256" key="7">
    <source>
        <dbReference type="ARBA" id="ARBA00023160"/>
    </source>
</evidence>
<evidence type="ECO:0000256" key="1">
    <source>
        <dbReference type="ARBA" id="ARBA00022516"/>
    </source>
</evidence>
<evidence type="ECO:0000256" key="5">
    <source>
        <dbReference type="ARBA" id="ARBA00022842"/>
    </source>
</evidence>
<name>A0A381QNC7_9ZZZZ</name>
<evidence type="ECO:0000256" key="4">
    <source>
        <dbReference type="ARBA" id="ARBA00022832"/>
    </source>
</evidence>
<evidence type="ECO:0000256" key="6">
    <source>
        <dbReference type="ARBA" id="ARBA00023098"/>
    </source>
</evidence>
<proteinExistence type="inferred from homology"/>
<keyword evidence="5" id="KW-0460">Magnesium</keyword>
<dbReference type="InterPro" id="IPR008278">
    <property type="entry name" value="4-PPantetheinyl_Trfase_dom"/>
</dbReference>
<dbReference type="HAMAP" id="MF_00101">
    <property type="entry name" value="AcpS"/>
    <property type="match status" value="1"/>
</dbReference>
<reference evidence="9" key="1">
    <citation type="submission" date="2018-05" db="EMBL/GenBank/DDBJ databases">
        <authorList>
            <person name="Lanie J.A."/>
            <person name="Ng W.-L."/>
            <person name="Kazmierczak K.M."/>
            <person name="Andrzejewski T.M."/>
            <person name="Davidsen T.M."/>
            <person name="Wayne K.J."/>
            <person name="Tettelin H."/>
            <person name="Glass J.I."/>
            <person name="Rusch D."/>
            <person name="Podicherti R."/>
            <person name="Tsui H.-C.T."/>
            <person name="Winkler M.E."/>
        </authorList>
    </citation>
    <scope>NUCLEOTIDE SEQUENCE</scope>
</reference>
<dbReference type="Gene3D" id="3.90.470.20">
    <property type="entry name" value="4'-phosphopantetheinyl transferase domain"/>
    <property type="match status" value="1"/>
</dbReference>
<dbReference type="GO" id="GO:0000287">
    <property type="term" value="F:magnesium ion binding"/>
    <property type="evidence" value="ECO:0007669"/>
    <property type="project" value="InterPro"/>
</dbReference>
<feature type="domain" description="4'-phosphopantetheinyl transferase" evidence="8">
    <location>
        <begin position="3"/>
        <end position="100"/>
    </location>
</feature>
<gene>
    <name evidence="9" type="ORF">METZ01_LOCUS33706</name>
</gene>
<keyword evidence="4" id="KW-0276">Fatty acid metabolism</keyword>
<dbReference type="InterPro" id="IPR037143">
    <property type="entry name" value="4-PPantetheinyl_Trfase_dom_sf"/>
</dbReference>
<keyword evidence="2" id="KW-0808">Transferase</keyword>
<evidence type="ECO:0000256" key="2">
    <source>
        <dbReference type="ARBA" id="ARBA00022679"/>
    </source>
</evidence>
<dbReference type="InterPro" id="IPR002582">
    <property type="entry name" value="ACPS"/>
</dbReference>
<dbReference type="NCBIfam" id="NF000832">
    <property type="entry name" value="PRK00070.3-2"/>
    <property type="match status" value="1"/>
</dbReference>
<dbReference type="EMBL" id="UINC01001444">
    <property type="protein sequence ID" value="SUZ80852.1"/>
    <property type="molecule type" value="Genomic_DNA"/>
</dbReference>
<keyword evidence="3" id="KW-0479">Metal-binding</keyword>